<reference evidence="2 3" key="1">
    <citation type="journal article" date="2019" name="Sci. Rep.">
        <title>A high-quality genome of Eragrostis curvula grass provides insights into Poaceae evolution and supports new strategies to enhance forage quality.</title>
        <authorList>
            <person name="Carballo J."/>
            <person name="Santos B.A.C.M."/>
            <person name="Zappacosta D."/>
            <person name="Garbus I."/>
            <person name="Selva J.P."/>
            <person name="Gallo C.A."/>
            <person name="Diaz A."/>
            <person name="Albertini E."/>
            <person name="Caccamo M."/>
            <person name="Echenique V."/>
        </authorList>
    </citation>
    <scope>NUCLEOTIDE SEQUENCE [LARGE SCALE GENOMIC DNA]</scope>
    <source>
        <strain evidence="3">cv. Victoria</strain>
        <tissue evidence="2">Leaf</tissue>
    </source>
</reference>
<name>A0A5J9UBG8_9POAL</name>
<proteinExistence type="predicted"/>
<feature type="region of interest" description="Disordered" evidence="1">
    <location>
        <begin position="46"/>
        <end position="67"/>
    </location>
</feature>
<keyword evidence="3" id="KW-1185">Reference proteome</keyword>
<dbReference type="Proteomes" id="UP000324897">
    <property type="component" value="Chromosome 7"/>
</dbReference>
<evidence type="ECO:0000256" key="1">
    <source>
        <dbReference type="SAM" id="MobiDB-lite"/>
    </source>
</evidence>
<gene>
    <name evidence="2" type="ORF">EJB05_36753</name>
</gene>
<dbReference type="AlphaFoldDB" id="A0A5J9UBG8"/>
<accession>A0A5J9UBG8</accession>
<dbReference type="Gramene" id="TVU20540">
    <property type="protein sequence ID" value="TVU20540"/>
    <property type="gene ID" value="EJB05_36753"/>
</dbReference>
<dbReference type="EMBL" id="RWGY01000029">
    <property type="protein sequence ID" value="TVU20540.1"/>
    <property type="molecule type" value="Genomic_DNA"/>
</dbReference>
<evidence type="ECO:0000313" key="2">
    <source>
        <dbReference type="EMBL" id="TVU20540.1"/>
    </source>
</evidence>
<dbReference type="OrthoDB" id="1938584at2759"/>
<organism evidence="2 3">
    <name type="scientific">Eragrostis curvula</name>
    <name type="common">weeping love grass</name>
    <dbReference type="NCBI Taxonomy" id="38414"/>
    <lineage>
        <taxon>Eukaryota</taxon>
        <taxon>Viridiplantae</taxon>
        <taxon>Streptophyta</taxon>
        <taxon>Embryophyta</taxon>
        <taxon>Tracheophyta</taxon>
        <taxon>Spermatophyta</taxon>
        <taxon>Magnoliopsida</taxon>
        <taxon>Liliopsida</taxon>
        <taxon>Poales</taxon>
        <taxon>Poaceae</taxon>
        <taxon>PACMAD clade</taxon>
        <taxon>Chloridoideae</taxon>
        <taxon>Eragrostideae</taxon>
        <taxon>Eragrostidinae</taxon>
        <taxon>Eragrostis</taxon>
    </lineage>
</organism>
<comment type="caution">
    <text evidence="2">The sequence shown here is derived from an EMBL/GenBank/DDBJ whole genome shotgun (WGS) entry which is preliminary data.</text>
</comment>
<protein>
    <submittedName>
        <fullName evidence="2">Uncharacterized protein</fullName>
    </submittedName>
</protein>
<sequence length="67" mass="7573">MFVCRKPLRRMNSDSIYDMSSMTAQLPPKKKGLSRYYEGRSQSFRVHVGGAQPRGPAEEGQPLQAED</sequence>
<evidence type="ECO:0000313" key="3">
    <source>
        <dbReference type="Proteomes" id="UP000324897"/>
    </source>
</evidence>